<evidence type="ECO:0000313" key="2">
    <source>
        <dbReference type="EMBL" id="QDH78302.1"/>
    </source>
</evidence>
<dbReference type="KEGG" id="echi:FKX85_04305"/>
<dbReference type="EMBL" id="CP041253">
    <property type="protein sequence ID" value="QDH78302.1"/>
    <property type="molecule type" value="Genomic_DNA"/>
</dbReference>
<dbReference type="Proteomes" id="UP000316614">
    <property type="component" value="Chromosome"/>
</dbReference>
<dbReference type="RefSeq" id="WP_141613558.1">
    <property type="nucleotide sequence ID" value="NZ_CP041253.1"/>
</dbReference>
<organism evidence="2 3">
    <name type="scientific">Echinicola soli</name>
    <dbReference type="NCBI Taxonomy" id="2591634"/>
    <lineage>
        <taxon>Bacteria</taxon>
        <taxon>Pseudomonadati</taxon>
        <taxon>Bacteroidota</taxon>
        <taxon>Cytophagia</taxon>
        <taxon>Cytophagales</taxon>
        <taxon>Cyclobacteriaceae</taxon>
        <taxon>Echinicola</taxon>
    </lineage>
</organism>
<reference evidence="2 3" key="1">
    <citation type="submission" date="2019-06" db="EMBL/GenBank/DDBJ databases">
        <title>Echinicola alkalisoli sp. nov. isolated from saline soil.</title>
        <authorList>
            <person name="Sun J.-Q."/>
            <person name="Xu L."/>
        </authorList>
    </citation>
    <scope>NUCLEOTIDE SEQUENCE [LARGE SCALE GENOMIC DNA]</scope>
    <source>
        <strain evidence="2 3">LN3S3</strain>
    </source>
</reference>
<name>A0A514CEQ3_9BACT</name>
<gene>
    <name evidence="2" type="ORF">FKX85_04305</name>
</gene>
<evidence type="ECO:0000313" key="3">
    <source>
        <dbReference type="Proteomes" id="UP000316614"/>
    </source>
</evidence>
<keyword evidence="1" id="KW-0732">Signal</keyword>
<protein>
    <recommendedName>
        <fullName evidence="4">Outer membrane protein beta-barrel domain-containing protein</fullName>
    </recommendedName>
</protein>
<dbReference type="AlphaFoldDB" id="A0A514CEQ3"/>
<sequence>MKKILILLAFPLFLWGGQEVMAQQAEGSYLVSGALDLVRTDAPGVIKRYQFGLEANYFHWYNISFSGGYEFNYNRPNQVTLGGRYYPLEPAFLRVRGMIGKDSDIALGAGYTVNLSYRVRLEGMVDYYAVTNVAGLRAAIGILIN</sequence>
<accession>A0A514CEQ3</accession>
<feature type="chain" id="PRO_5021768620" description="Outer membrane protein beta-barrel domain-containing protein" evidence="1">
    <location>
        <begin position="23"/>
        <end position="145"/>
    </location>
</feature>
<keyword evidence="3" id="KW-1185">Reference proteome</keyword>
<evidence type="ECO:0000256" key="1">
    <source>
        <dbReference type="SAM" id="SignalP"/>
    </source>
</evidence>
<feature type="signal peptide" evidence="1">
    <location>
        <begin position="1"/>
        <end position="22"/>
    </location>
</feature>
<evidence type="ECO:0008006" key="4">
    <source>
        <dbReference type="Google" id="ProtNLM"/>
    </source>
</evidence>
<dbReference type="OrthoDB" id="839537at2"/>
<proteinExistence type="predicted"/>